<dbReference type="PANTHER" id="PTHR11264">
    <property type="entry name" value="URACIL-DNA GLYCOSYLASE"/>
    <property type="match status" value="1"/>
</dbReference>
<evidence type="ECO:0000256" key="6">
    <source>
        <dbReference type="ARBA" id="ARBA00022801"/>
    </source>
</evidence>
<comment type="catalytic activity">
    <reaction evidence="1 8 10">
        <text>Hydrolyzes single-stranded DNA or mismatched double-stranded DNA and polynucleotides, releasing free uracil.</text>
        <dbReference type="EC" id="3.2.2.27"/>
    </reaction>
</comment>
<proteinExistence type="inferred from homology"/>
<comment type="caution">
    <text evidence="12">The sequence shown here is derived from an EMBL/GenBank/DDBJ whole genome shotgun (WGS) entry which is preliminary data.</text>
</comment>
<dbReference type="NCBIfam" id="NF003589">
    <property type="entry name" value="PRK05254.1-2"/>
    <property type="match status" value="1"/>
</dbReference>
<evidence type="ECO:0000313" key="12">
    <source>
        <dbReference type="EMBL" id="RYP88136.1"/>
    </source>
</evidence>
<dbReference type="OrthoDB" id="9804372at2"/>
<evidence type="ECO:0000256" key="8">
    <source>
        <dbReference type="HAMAP-Rule" id="MF_00148"/>
    </source>
</evidence>
<comment type="similarity">
    <text evidence="3 8 10">Belongs to the uracil-DNA glycosylase (UDG) superfamily. UNG family.</text>
</comment>
<feature type="domain" description="Uracil-DNA glycosylase-like" evidence="11">
    <location>
        <begin position="76"/>
        <end position="245"/>
    </location>
</feature>
<dbReference type="NCBIfam" id="TIGR00628">
    <property type="entry name" value="ung"/>
    <property type="match status" value="1"/>
</dbReference>
<dbReference type="SMART" id="SM00986">
    <property type="entry name" value="UDG"/>
    <property type="match status" value="1"/>
</dbReference>
<evidence type="ECO:0000256" key="2">
    <source>
        <dbReference type="ARBA" id="ARBA00002631"/>
    </source>
</evidence>
<evidence type="ECO:0000256" key="9">
    <source>
        <dbReference type="PROSITE-ProRule" id="PRU10072"/>
    </source>
</evidence>
<evidence type="ECO:0000256" key="5">
    <source>
        <dbReference type="ARBA" id="ARBA00022763"/>
    </source>
</evidence>
<dbReference type="AlphaFoldDB" id="A0A4Q4ZKU9"/>
<accession>A0A4Q4ZKU9</accession>
<dbReference type="PROSITE" id="PS00130">
    <property type="entry name" value="U_DNA_GLYCOSYLASE"/>
    <property type="match status" value="1"/>
</dbReference>
<comment type="subcellular location">
    <subcellularLocation>
        <location evidence="8">Cytoplasm</location>
    </subcellularLocation>
</comment>
<gene>
    <name evidence="8" type="primary">ung</name>
    <name evidence="12" type="ORF">EKO23_04535</name>
</gene>
<keyword evidence="8" id="KW-0963">Cytoplasm</keyword>
<evidence type="ECO:0000256" key="3">
    <source>
        <dbReference type="ARBA" id="ARBA00008184"/>
    </source>
</evidence>
<evidence type="ECO:0000256" key="4">
    <source>
        <dbReference type="ARBA" id="ARBA00012030"/>
    </source>
</evidence>
<keyword evidence="5 8" id="KW-0227">DNA damage</keyword>
<keyword evidence="13" id="KW-1185">Reference proteome</keyword>
<dbReference type="Pfam" id="PF03167">
    <property type="entry name" value="UDG"/>
    <property type="match status" value="1"/>
</dbReference>
<evidence type="ECO:0000256" key="1">
    <source>
        <dbReference type="ARBA" id="ARBA00001400"/>
    </source>
</evidence>
<evidence type="ECO:0000259" key="11">
    <source>
        <dbReference type="SMART" id="SM00986"/>
    </source>
</evidence>
<dbReference type="NCBIfam" id="NF003588">
    <property type="entry name" value="PRK05254.1-1"/>
    <property type="match status" value="1"/>
</dbReference>
<evidence type="ECO:0000256" key="10">
    <source>
        <dbReference type="RuleBase" id="RU003780"/>
    </source>
</evidence>
<dbReference type="Proteomes" id="UP000295198">
    <property type="component" value="Unassembled WGS sequence"/>
</dbReference>
<evidence type="ECO:0000256" key="7">
    <source>
        <dbReference type="ARBA" id="ARBA00023204"/>
    </source>
</evidence>
<dbReference type="PANTHER" id="PTHR11264:SF0">
    <property type="entry name" value="URACIL-DNA GLYCOSYLASE"/>
    <property type="match status" value="1"/>
</dbReference>
<dbReference type="EMBL" id="SDKM01000004">
    <property type="protein sequence ID" value="RYP88136.1"/>
    <property type="molecule type" value="Genomic_DNA"/>
</dbReference>
<dbReference type="HAMAP" id="MF_00148">
    <property type="entry name" value="UDG"/>
    <property type="match status" value="1"/>
</dbReference>
<dbReference type="EC" id="3.2.2.27" evidence="4 8"/>
<dbReference type="Gene3D" id="3.40.470.10">
    <property type="entry name" value="Uracil-DNA glycosylase-like domain"/>
    <property type="match status" value="1"/>
</dbReference>
<organism evidence="12 13">
    <name type="scientific">Nocardioides guangzhouensis</name>
    <dbReference type="NCBI Taxonomy" id="2497878"/>
    <lineage>
        <taxon>Bacteria</taxon>
        <taxon>Bacillati</taxon>
        <taxon>Actinomycetota</taxon>
        <taxon>Actinomycetes</taxon>
        <taxon>Propionibacteriales</taxon>
        <taxon>Nocardioidaceae</taxon>
        <taxon>Nocardioides</taxon>
    </lineage>
</organism>
<name>A0A4Q4ZKU9_9ACTN</name>
<feature type="active site" description="Proton acceptor" evidence="8 9">
    <location>
        <position position="91"/>
    </location>
</feature>
<dbReference type="InterPro" id="IPR036895">
    <property type="entry name" value="Uracil-DNA_glycosylase-like_sf"/>
</dbReference>
<keyword evidence="12" id="KW-0326">Glycosidase</keyword>
<comment type="function">
    <text evidence="2 8 10">Excises uracil residues from the DNA which can arise as a result of misincorporation of dUMP residues by DNA polymerase or due to deamination of cytosine.</text>
</comment>
<dbReference type="InterPro" id="IPR018085">
    <property type="entry name" value="Ura-DNA_Glyclase_AS"/>
</dbReference>
<dbReference type="SUPFAM" id="SSF52141">
    <property type="entry name" value="Uracil-DNA glycosylase-like"/>
    <property type="match status" value="1"/>
</dbReference>
<dbReference type="SMART" id="SM00987">
    <property type="entry name" value="UreE_C"/>
    <property type="match status" value="1"/>
</dbReference>
<sequence>MALDWDDVLDAIRRHPAATNADVPPSRFPYLTGEWAVRLRSELEAPYWSKLLEFVESDRRSHEVFPTPDRTFRAFELTPYEKVRVVILGQDPYPTPDDADGLAFSVSNPASKTPDTLKNIFKELASDIGVATPASNSLEGWASQGVLLLNTALTLRAGSDEDHAVHRRWRWNRQGWNTFTNAVISAITEKDKRVVFILWGNDARRKATLIDRDRHDVIEQVHPSPLSAYKGFFGSRPFSQANDLLRDAGRGTIDWAQTS</sequence>
<dbReference type="GO" id="GO:0004844">
    <property type="term" value="F:uracil DNA N-glycosylase activity"/>
    <property type="evidence" value="ECO:0007669"/>
    <property type="project" value="UniProtKB-UniRule"/>
</dbReference>
<keyword evidence="6 8" id="KW-0378">Hydrolase</keyword>
<dbReference type="NCBIfam" id="NF003592">
    <property type="entry name" value="PRK05254.1-5"/>
    <property type="match status" value="1"/>
</dbReference>
<dbReference type="InterPro" id="IPR005122">
    <property type="entry name" value="Uracil-DNA_glycosylase-like"/>
</dbReference>
<dbReference type="GO" id="GO:0005737">
    <property type="term" value="C:cytoplasm"/>
    <property type="evidence" value="ECO:0007669"/>
    <property type="project" value="UniProtKB-SubCell"/>
</dbReference>
<dbReference type="CDD" id="cd10027">
    <property type="entry name" value="UDG-F1-like"/>
    <property type="match status" value="1"/>
</dbReference>
<keyword evidence="7 8" id="KW-0234">DNA repair</keyword>
<dbReference type="InterPro" id="IPR002043">
    <property type="entry name" value="UDG_fam1"/>
</dbReference>
<evidence type="ECO:0000313" key="13">
    <source>
        <dbReference type="Proteomes" id="UP000295198"/>
    </source>
</evidence>
<reference evidence="12 13" key="1">
    <citation type="submission" date="2019-01" db="EMBL/GenBank/DDBJ databases">
        <title>Nocardioides guangzhouensis sp. nov., an actinobacterium isolated from soil.</title>
        <authorList>
            <person name="Fu Y."/>
            <person name="Cai Y."/>
            <person name="Lin Z."/>
            <person name="Chen P."/>
        </authorList>
    </citation>
    <scope>NUCLEOTIDE SEQUENCE [LARGE SCALE GENOMIC DNA]</scope>
    <source>
        <strain evidence="12 13">130</strain>
    </source>
</reference>
<protein>
    <recommendedName>
        <fullName evidence="4 8">Uracil-DNA glycosylase</fullName>
        <shortName evidence="8">UDG</shortName>
        <ecNumber evidence="4 8">3.2.2.27</ecNumber>
    </recommendedName>
</protein>
<dbReference type="GO" id="GO:0097510">
    <property type="term" value="P:base-excision repair, AP site formation via deaminated base removal"/>
    <property type="evidence" value="ECO:0007669"/>
    <property type="project" value="TreeGrafter"/>
</dbReference>